<dbReference type="Proteomes" id="UP001187531">
    <property type="component" value="Unassembled WGS sequence"/>
</dbReference>
<dbReference type="CDD" id="cd12933">
    <property type="entry name" value="eIF3G"/>
    <property type="match status" value="1"/>
</dbReference>
<feature type="region of interest" description="Disordered" evidence="6">
    <location>
        <begin position="479"/>
        <end position="503"/>
    </location>
</feature>
<feature type="compositionally biased region" description="Basic and acidic residues" evidence="6">
    <location>
        <begin position="343"/>
        <end position="364"/>
    </location>
</feature>
<dbReference type="Gene3D" id="3.40.50.10260">
    <property type="entry name" value="YjeF N-terminal domain"/>
    <property type="match status" value="1"/>
</dbReference>
<evidence type="ECO:0000256" key="6">
    <source>
        <dbReference type="SAM" id="MobiDB-lite"/>
    </source>
</evidence>
<dbReference type="GO" id="GO:0003729">
    <property type="term" value="F:mRNA binding"/>
    <property type="evidence" value="ECO:0007669"/>
    <property type="project" value="TreeGrafter"/>
</dbReference>
<evidence type="ECO:0000313" key="9">
    <source>
        <dbReference type="EMBL" id="KAK2721423.1"/>
    </source>
</evidence>
<name>A0AA88L7N6_ARTSF</name>
<dbReference type="SUPFAM" id="SSF54928">
    <property type="entry name" value="RNA-binding domain, RBD"/>
    <property type="match status" value="2"/>
</dbReference>
<dbReference type="GO" id="GO:0031087">
    <property type="term" value="P:deadenylation-independent decapping of nuclear-transcribed mRNA"/>
    <property type="evidence" value="ECO:0007669"/>
    <property type="project" value="TreeGrafter"/>
</dbReference>
<dbReference type="SMART" id="SM00360">
    <property type="entry name" value="RRM"/>
    <property type="match status" value="2"/>
</dbReference>
<keyword evidence="4" id="KW-0648">Protein biosynthesis</keyword>
<feature type="region of interest" description="Disordered" evidence="6">
    <location>
        <begin position="876"/>
        <end position="903"/>
    </location>
</feature>
<gene>
    <name evidence="9" type="ORF">QYM36_003644</name>
</gene>
<protein>
    <recommendedName>
        <fullName evidence="11">EIF3g</fullName>
    </recommendedName>
</protein>
<dbReference type="Pfam" id="PF00076">
    <property type="entry name" value="RRM_1"/>
    <property type="match status" value="2"/>
</dbReference>
<evidence type="ECO:0000256" key="1">
    <source>
        <dbReference type="ARBA" id="ARBA00022490"/>
    </source>
</evidence>
<keyword evidence="3 5" id="KW-0694">RNA-binding</keyword>
<feature type="domain" description="RRM" evidence="7">
    <location>
        <begin position="367"/>
        <end position="445"/>
    </location>
</feature>
<evidence type="ECO:0000256" key="3">
    <source>
        <dbReference type="ARBA" id="ARBA00022884"/>
    </source>
</evidence>
<dbReference type="Gene3D" id="3.30.70.330">
    <property type="match status" value="1"/>
</dbReference>
<dbReference type="GO" id="GO:0000932">
    <property type="term" value="C:P-body"/>
    <property type="evidence" value="ECO:0007669"/>
    <property type="project" value="TreeGrafter"/>
</dbReference>
<evidence type="ECO:0000313" key="10">
    <source>
        <dbReference type="Proteomes" id="UP001187531"/>
    </source>
</evidence>
<keyword evidence="1" id="KW-0963">Cytoplasm</keyword>
<keyword evidence="10" id="KW-1185">Reference proteome</keyword>
<dbReference type="InterPro" id="IPR017334">
    <property type="entry name" value="eIF3_g"/>
</dbReference>
<organism evidence="9 10">
    <name type="scientific">Artemia franciscana</name>
    <name type="common">Brine shrimp</name>
    <name type="synonym">Artemia sanfranciscana</name>
    <dbReference type="NCBI Taxonomy" id="6661"/>
    <lineage>
        <taxon>Eukaryota</taxon>
        <taxon>Metazoa</taxon>
        <taxon>Ecdysozoa</taxon>
        <taxon>Arthropoda</taxon>
        <taxon>Crustacea</taxon>
        <taxon>Branchiopoda</taxon>
        <taxon>Anostraca</taxon>
        <taxon>Artemiidae</taxon>
        <taxon>Artemia</taxon>
    </lineage>
</organism>
<dbReference type="SMART" id="SM01199">
    <property type="entry name" value="FDF"/>
    <property type="match status" value="2"/>
</dbReference>
<dbReference type="GO" id="GO:0003743">
    <property type="term" value="F:translation initiation factor activity"/>
    <property type="evidence" value="ECO:0007669"/>
    <property type="project" value="UniProtKB-KW"/>
</dbReference>
<dbReference type="GO" id="GO:0033962">
    <property type="term" value="P:P-body assembly"/>
    <property type="evidence" value="ECO:0007669"/>
    <property type="project" value="TreeGrafter"/>
</dbReference>
<dbReference type="PROSITE" id="PS51257">
    <property type="entry name" value="PROKAR_LIPOPROTEIN"/>
    <property type="match status" value="1"/>
</dbReference>
<keyword evidence="2" id="KW-0396">Initiation factor</keyword>
<dbReference type="PANTHER" id="PTHR13612:SF0">
    <property type="entry name" value="ENHANCER OF MRNA-DECAPPING PROTEIN 3"/>
    <property type="match status" value="1"/>
</dbReference>
<dbReference type="InterPro" id="IPR012677">
    <property type="entry name" value="Nucleotide-bd_a/b_plait_sf"/>
</dbReference>
<feature type="non-terminal residue" evidence="9">
    <location>
        <position position="984"/>
    </location>
</feature>
<dbReference type="InterPro" id="IPR024675">
    <property type="entry name" value="eIF3g_N"/>
</dbReference>
<dbReference type="InterPro" id="IPR036652">
    <property type="entry name" value="YjeF_N_dom_sf"/>
</dbReference>
<feature type="domain" description="RRM" evidence="7">
    <location>
        <begin position="771"/>
        <end position="843"/>
    </location>
</feature>
<feature type="region of interest" description="Disordered" evidence="6">
    <location>
        <begin position="314"/>
        <end position="368"/>
    </location>
</feature>
<dbReference type="Pfam" id="PF03853">
    <property type="entry name" value="YjeF_N"/>
    <property type="match status" value="1"/>
</dbReference>
<comment type="caution">
    <text evidence="9">The sequence shown here is derived from an EMBL/GenBank/DDBJ whole genome shotgun (WGS) entry which is preliminary data.</text>
</comment>
<dbReference type="InterPro" id="IPR035979">
    <property type="entry name" value="RBD_domain_sf"/>
</dbReference>
<evidence type="ECO:0008006" key="11">
    <source>
        <dbReference type="Google" id="ProtNLM"/>
    </source>
</evidence>
<dbReference type="AlphaFoldDB" id="A0AA88L7N6"/>
<reference evidence="9" key="1">
    <citation type="submission" date="2023-07" db="EMBL/GenBank/DDBJ databases">
        <title>Chromosome-level genome assembly of Artemia franciscana.</title>
        <authorList>
            <person name="Jo E."/>
        </authorList>
    </citation>
    <scope>NUCLEOTIDE SEQUENCE</scope>
    <source>
        <tissue evidence="9">Whole body</tissue>
    </source>
</reference>
<dbReference type="GO" id="GO:0005852">
    <property type="term" value="C:eukaryotic translation initiation factor 3 complex"/>
    <property type="evidence" value="ECO:0007669"/>
    <property type="project" value="InterPro"/>
</dbReference>
<accession>A0AA88L7N6</accession>
<dbReference type="PROSITE" id="PS50102">
    <property type="entry name" value="RRM"/>
    <property type="match status" value="2"/>
</dbReference>
<proteinExistence type="inferred from homology"/>
<dbReference type="InterPro" id="IPR034240">
    <property type="entry name" value="eIF3G_RRM"/>
</dbReference>
<evidence type="ECO:0000256" key="2">
    <source>
        <dbReference type="ARBA" id="ARBA00022540"/>
    </source>
</evidence>
<dbReference type="CDD" id="cd12408">
    <property type="entry name" value="RRM_eIF3G_like"/>
    <property type="match status" value="1"/>
</dbReference>
<dbReference type="InterPro" id="IPR000504">
    <property type="entry name" value="RRM_dom"/>
</dbReference>
<dbReference type="SUPFAM" id="SSF64153">
    <property type="entry name" value="YjeF N-terminal domain-like"/>
    <property type="match status" value="1"/>
</dbReference>
<evidence type="ECO:0000259" key="8">
    <source>
        <dbReference type="PROSITE" id="PS51385"/>
    </source>
</evidence>
<dbReference type="HAMAP" id="MF_03006">
    <property type="entry name" value="eIF3g"/>
    <property type="match status" value="1"/>
</dbReference>
<dbReference type="PROSITE" id="PS51385">
    <property type="entry name" value="YJEF_N"/>
    <property type="match status" value="1"/>
</dbReference>
<feature type="domain" description="YjeF N-terminal" evidence="8">
    <location>
        <begin position="600"/>
        <end position="799"/>
    </location>
</feature>
<sequence>MVSNFKDLNHENQITREIASLQLAILSIGCAEGYQDEYLNNCRNARRKLKHVKDLITEFKELFPDEEMIASSFHDLYICSQNAYRKACRVALDQMDVNARVSLLKPVSVSTGARRNKDHDDMLAESSRAFEQFQHRMSEIIRQRRCTNERLAQSSEVVVKTHDELRSLRHYVDVSRKLLTKYDRRLPPSTEEIRDGLKIVTEYMRNEDDAKVKVTRTYKIEKRQVPKSIARRKCLPKFGQSKGDKTGPNPATTIVAEEVFMQFITNKEEAEKSSDDVFEKLKSAQMKGIVKCRYCKEDHWTTQCPYKDTLGPLQEKQAEERKPSAAAALGGREGATNEYIPPNRREGATVRKGESMPSGRRENDNPNTLKVTSLSENATDSDVQELFGRFGDISRLFLVKEKSTGKSRGLAFVSYKKKEDAERALRALNGFGYDHLILQVEWSFASDVANLEIIRGPSPAKETKTDNDLLLTPIKDAPRFQRNGYDGRNKAEPGSSAPATPLRNWKRNNDSAFDIHVSEITEFDFEANLALFDKQAFKEEQLHPTEYQTPRKKKINFKHDENVIVNPAPVYQEIILPELTQKEFTTDSGLIVPSMSSSLRHELEQKLDEVGLTQEKRTELTARAVTELSVQLVGSHYRFDPKNRHQLPKAVVLCGNHGGSAGVICSARHLAAQGFRTTLLLPGNISVSQCLTTELKLLILAGGKIARQVEGLFCEDPDLIVCCLENASNNPVRIDHFVESASEWANKQRAPKLVIDPPVRKEAIIDAKATLVPYLPLSHGGELGNLYLINLCIPEEIFKSSTGKSRGLAFVSYKKKEDAERALRALNGFGYDHLILQVEWSFASDVANLEIIRGPSPAKETKTDNDLLLTPIKDAPRFQRNGYDGRNKAEPGSSAPATPLRNWKRNNDSAFDIHVSEITEFDFEANLALFDKQAFKEEQLHPTEYQTPRKKKINFKHDENVIVNPAPVYQEIILPELTQKEFTT</sequence>
<dbReference type="PANTHER" id="PTHR13612">
    <property type="entry name" value="ENHANCER OF MRNA-DECAPPING PROTEIN 3"/>
    <property type="match status" value="1"/>
</dbReference>
<dbReference type="InterPro" id="IPR019050">
    <property type="entry name" value="FDF_dom"/>
</dbReference>
<dbReference type="EMBL" id="JAVRJZ010000006">
    <property type="protein sequence ID" value="KAK2721423.1"/>
    <property type="molecule type" value="Genomic_DNA"/>
</dbReference>
<evidence type="ECO:0000256" key="4">
    <source>
        <dbReference type="ARBA" id="ARBA00022917"/>
    </source>
</evidence>
<dbReference type="InterPro" id="IPR004443">
    <property type="entry name" value="YjeF_N_dom"/>
</dbReference>
<evidence type="ECO:0000259" key="7">
    <source>
        <dbReference type="PROSITE" id="PS50102"/>
    </source>
</evidence>
<evidence type="ECO:0000256" key="5">
    <source>
        <dbReference type="PROSITE-ProRule" id="PRU00176"/>
    </source>
</evidence>
<dbReference type="Pfam" id="PF12353">
    <property type="entry name" value="eIF3g"/>
    <property type="match status" value="1"/>
</dbReference>